<dbReference type="InterPro" id="IPR048503">
    <property type="entry name" value="NamZ_C"/>
</dbReference>
<name>A0ABZ0RNF9_9BACT</name>
<organism evidence="4 5">
    <name type="scientific">Coraliomargarita algicola</name>
    <dbReference type="NCBI Taxonomy" id="3092156"/>
    <lineage>
        <taxon>Bacteria</taxon>
        <taxon>Pseudomonadati</taxon>
        <taxon>Verrucomicrobiota</taxon>
        <taxon>Opitutia</taxon>
        <taxon>Puniceicoccales</taxon>
        <taxon>Coraliomargaritaceae</taxon>
        <taxon>Coraliomargarita</taxon>
    </lineage>
</organism>
<keyword evidence="5" id="KW-1185">Reference proteome</keyword>
<dbReference type="PANTHER" id="PTHR42915">
    <property type="entry name" value="HYPOTHETICAL 460 KDA PROTEIN IN FEUA-SIGW INTERGENIC REGION [PRECURSOR]"/>
    <property type="match status" value="1"/>
</dbReference>
<feature type="domain" description="Peptidoglycan beta-N-acetylmuramidase NamZ C-terminal" evidence="3">
    <location>
        <begin position="259"/>
        <end position="412"/>
    </location>
</feature>
<evidence type="ECO:0000313" key="4">
    <source>
        <dbReference type="EMBL" id="WPJ96948.1"/>
    </source>
</evidence>
<sequence>MIKKLCLLLLPLLLWTGLAQAAPIYLGIDVLEQSGFRAIAGKRVGLLTHPAGLNRRGESSIDVLRRAPNARLVALFGPEHGIYGDEKANVPVDDKIDPRTGLPVYSLYGQYRKPTAKMLAGLDALVIDLQDVGVRSYTYVSCMRYAMEACFENGVEVIILDRPNPLGGLKVDGPPLDREWRSYVGAFHVPYVHGLTIAELARIAKHSPGWMETPNATREKGKLSIVPMQGWTRDMLWTQTGLRWVPTSPYIPDLSAVLGYAMTGLGAQEGGFSHGIGTPYPFRLLRFSGKSPAELKAALEAKHIPGLSYRIVDTQSAAGAPLTGVYVSVVNWSRVRPTELSFHMMQLAAAWSVSNPFAASKNPALFNKHVGSTAWWDEIKQRGAQARVNAFVNQWEKQAQDFQDEAKRFWLYR</sequence>
<dbReference type="Gene3D" id="3.90.1150.140">
    <property type="match status" value="1"/>
</dbReference>
<dbReference type="InterPro" id="IPR048502">
    <property type="entry name" value="NamZ_N"/>
</dbReference>
<protein>
    <submittedName>
        <fullName evidence="4">DUF1343 domain-containing protein</fullName>
    </submittedName>
</protein>
<dbReference type="InterPro" id="IPR008302">
    <property type="entry name" value="NamZ"/>
</dbReference>
<gene>
    <name evidence="4" type="ORF">SH580_04405</name>
</gene>
<keyword evidence="1" id="KW-0732">Signal</keyword>
<dbReference type="Pfam" id="PF20732">
    <property type="entry name" value="NamZ_C"/>
    <property type="match status" value="1"/>
</dbReference>
<dbReference type="PIRSF" id="PIRSF016719">
    <property type="entry name" value="UCP016719"/>
    <property type="match status" value="1"/>
</dbReference>
<evidence type="ECO:0000256" key="1">
    <source>
        <dbReference type="SAM" id="SignalP"/>
    </source>
</evidence>
<feature type="chain" id="PRO_5046566914" evidence="1">
    <location>
        <begin position="22"/>
        <end position="413"/>
    </location>
</feature>
<evidence type="ECO:0000259" key="3">
    <source>
        <dbReference type="Pfam" id="PF20732"/>
    </source>
</evidence>
<proteinExistence type="predicted"/>
<dbReference type="Gene3D" id="3.40.50.12170">
    <property type="entry name" value="Uncharacterised protein PF07075, DUF1343"/>
    <property type="match status" value="1"/>
</dbReference>
<dbReference type="RefSeq" id="WP_319833805.1">
    <property type="nucleotide sequence ID" value="NZ_CP138858.1"/>
</dbReference>
<feature type="domain" description="Peptidoglycan beta-N-acetylmuramidase NamZ N-terminal" evidence="2">
    <location>
        <begin position="44"/>
        <end position="254"/>
    </location>
</feature>
<dbReference type="Proteomes" id="UP001324993">
    <property type="component" value="Chromosome"/>
</dbReference>
<evidence type="ECO:0000313" key="5">
    <source>
        <dbReference type="Proteomes" id="UP001324993"/>
    </source>
</evidence>
<dbReference type="PANTHER" id="PTHR42915:SF1">
    <property type="entry name" value="PEPTIDOGLYCAN BETA-N-ACETYLMURAMIDASE NAMZ"/>
    <property type="match status" value="1"/>
</dbReference>
<feature type="signal peptide" evidence="1">
    <location>
        <begin position="1"/>
        <end position="21"/>
    </location>
</feature>
<evidence type="ECO:0000259" key="2">
    <source>
        <dbReference type="Pfam" id="PF07075"/>
    </source>
</evidence>
<dbReference type="EMBL" id="CP138858">
    <property type="protein sequence ID" value="WPJ96948.1"/>
    <property type="molecule type" value="Genomic_DNA"/>
</dbReference>
<dbReference type="Pfam" id="PF07075">
    <property type="entry name" value="NamZ_N"/>
    <property type="match status" value="1"/>
</dbReference>
<reference evidence="4 5" key="1">
    <citation type="submission" date="2023-11" db="EMBL/GenBank/DDBJ databases">
        <title>Coraliomargarita sp. nov., isolated from marine algae.</title>
        <authorList>
            <person name="Lee J.K."/>
            <person name="Baek J.H."/>
            <person name="Kim J.M."/>
            <person name="Choi D.G."/>
            <person name="Jeon C.O."/>
        </authorList>
    </citation>
    <scope>NUCLEOTIDE SEQUENCE [LARGE SCALE GENOMIC DNA]</scope>
    <source>
        <strain evidence="4 5">J2-16</strain>
    </source>
</reference>
<accession>A0ABZ0RNF9</accession>